<organism evidence="1 2">
    <name type="scientific">Zizania palustris</name>
    <name type="common">Northern wild rice</name>
    <dbReference type="NCBI Taxonomy" id="103762"/>
    <lineage>
        <taxon>Eukaryota</taxon>
        <taxon>Viridiplantae</taxon>
        <taxon>Streptophyta</taxon>
        <taxon>Embryophyta</taxon>
        <taxon>Tracheophyta</taxon>
        <taxon>Spermatophyta</taxon>
        <taxon>Magnoliopsida</taxon>
        <taxon>Liliopsida</taxon>
        <taxon>Poales</taxon>
        <taxon>Poaceae</taxon>
        <taxon>BOP clade</taxon>
        <taxon>Oryzoideae</taxon>
        <taxon>Oryzeae</taxon>
        <taxon>Zizaniinae</taxon>
        <taxon>Zizania</taxon>
    </lineage>
</organism>
<proteinExistence type="predicted"/>
<evidence type="ECO:0000313" key="2">
    <source>
        <dbReference type="Proteomes" id="UP000729402"/>
    </source>
</evidence>
<gene>
    <name evidence="1" type="ORF">GUJ93_ZPchr0012g22113</name>
</gene>
<protein>
    <submittedName>
        <fullName evidence="1">Uncharacterized protein</fullName>
    </submittedName>
</protein>
<reference evidence="1" key="1">
    <citation type="journal article" date="2021" name="bioRxiv">
        <title>Whole Genome Assembly and Annotation of Northern Wild Rice, Zizania palustris L., Supports a Whole Genome Duplication in the Zizania Genus.</title>
        <authorList>
            <person name="Haas M."/>
            <person name="Kono T."/>
            <person name="Macchietto M."/>
            <person name="Millas R."/>
            <person name="McGilp L."/>
            <person name="Shao M."/>
            <person name="Duquette J."/>
            <person name="Hirsch C.N."/>
            <person name="Kimball J."/>
        </authorList>
    </citation>
    <scope>NUCLEOTIDE SEQUENCE</scope>
    <source>
        <tissue evidence="1">Fresh leaf tissue</tissue>
    </source>
</reference>
<dbReference type="EMBL" id="JAAALK010000080">
    <property type="protein sequence ID" value="KAG8094872.1"/>
    <property type="molecule type" value="Genomic_DNA"/>
</dbReference>
<dbReference type="AlphaFoldDB" id="A0A8J6BSI0"/>
<comment type="caution">
    <text evidence="1">The sequence shown here is derived from an EMBL/GenBank/DDBJ whole genome shotgun (WGS) entry which is preliminary data.</text>
</comment>
<keyword evidence="2" id="KW-1185">Reference proteome</keyword>
<accession>A0A8J6BSI0</accession>
<name>A0A8J6BSI0_ZIZPA</name>
<reference evidence="1" key="2">
    <citation type="submission" date="2021-02" db="EMBL/GenBank/DDBJ databases">
        <authorList>
            <person name="Kimball J.A."/>
            <person name="Haas M.W."/>
            <person name="Macchietto M."/>
            <person name="Kono T."/>
            <person name="Duquette J."/>
            <person name="Shao M."/>
        </authorList>
    </citation>
    <scope>NUCLEOTIDE SEQUENCE</scope>
    <source>
        <tissue evidence="1">Fresh leaf tissue</tissue>
    </source>
</reference>
<sequence length="91" mass="9915">MARCVGATQVWRHDARMPLRLGRVAQGCGDVTCGRKGAAQVRRDGVGAQRYRTWVLGCYVGTVERCVVMWARRCGHSGAAQGCRVGAAVWH</sequence>
<evidence type="ECO:0000313" key="1">
    <source>
        <dbReference type="EMBL" id="KAG8094872.1"/>
    </source>
</evidence>
<dbReference type="Proteomes" id="UP000729402">
    <property type="component" value="Unassembled WGS sequence"/>
</dbReference>